<gene>
    <name evidence="1" type="ORF">V1525DRAFT_406705</name>
</gene>
<name>A0ACC3SY50_LIPKO</name>
<organism evidence="1 2">
    <name type="scientific">Lipomyces kononenkoae</name>
    <name type="common">Yeast</name>
    <dbReference type="NCBI Taxonomy" id="34357"/>
    <lineage>
        <taxon>Eukaryota</taxon>
        <taxon>Fungi</taxon>
        <taxon>Dikarya</taxon>
        <taxon>Ascomycota</taxon>
        <taxon>Saccharomycotina</taxon>
        <taxon>Lipomycetes</taxon>
        <taxon>Lipomycetales</taxon>
        <taxon>Lipomycetaceae</taxon>
        <taxon>Lipomyces</taxon>
    </lineage>
</organism>
<evidence type="ECO:0000313" key="1">
    <source>
        <dbReference type="EMBL" id="KAK9236569.1"/>
    </source>
</evidence>
<dbReference type="Proteomes" id="UP001433508">
    <property type="component" value="Unassembled WGS sequence"/>
</dbReference>
<protein>
    <submittedName>
        <fullName evidence="1">Low affinity iron permease-domain-containing protein</fullName>
    </submittedName>
</protein>
<accession>A0ACC3SY50</accession>
<sequence>MERFIKAICSPGAKGATVGCAPTQRVDLGAAVNLSDDMVAIYVENFDKYDPPIFQKKLFDRYLDKVVHVAGSGYVFVLVISILLVWAFLGIKFGQEEMWQVVISDFQAIFCYIFDSFLMRQQLISHDSLMSVAASLRSRNISNTRMLKQIVENQSEKVSEIECLDEDMIASEFPKIGWLGRLSNFVAGVLGHIVTVILYWVCIFIWIGFGHYCGWSNQWQLYINSATSALMVFVFVFLENIREQHRQYSESCMALVYKTDSALELRLRTITGNTIDNEPVVIPGPYVSRTQRAIYYYADVVGTLVGIVLMGIVLVVWIVIGPAMKFDANWWLIIGTYTGLIGMNDGFVLRNVFYHLGLHEDFAFDQVRSEDLAMYDIIGVPPPAEDEVLESGLSYRISASVGWFCSHQVVAVFGFLILIGLVVGASVMKWTTTGQLLCNIPPSIIESFFMIILISSQDMADAKRRAMLFNIYKRRRYLLLYVNSRAISGEK</sequence>
<dbReference type="EMBL" id="MU971385">
    <property type="protein sequence ID" value="KAK9236569.1"/>
    <property type="molecule type" value="Genomic_DNA"/>
</dbReference>
<comment type="caution">
    <text evidence="1">The sequence shown here is derived from an EMBL/GenBank/DDBJ whole genome shotgun (WGS) entry which is preliminary data.</text>
</comment>
<reference evidence="2" key="1">
    <citation type="journal article" date="2024" name="Front. Bioeng. Biotechnol.">
        <title>Genome-scale model development and genomic sequencing of the oleaginous clade Lipomyces.</title>
        <authorList>
            <person name="Czajka J.J."/>
            <person name="Han Y."/>
            <person name="Kim J."/>
            <person name="Mondo S.J."/>
            <person name="Hofstad B.A."/>
            <person name="Robles A."/>
            <person name="Haridas S."/>
            <person name="Riley R."/>
            <person name="LaButti K."/>
            <person name="Pangilinan J."/>
            <person name="Andreopoulos W."/>
            <person name="Lipzen A."/>
            <person name="Yan J."/>
            <person name="Wang M."/>
            <person name="Ng V."/>
            <person name="Grigoriev I.V."/>
            <person name="Spatafora J.W."/>
            <person name="Magnuson J.K."/>
            <person name="Baker S.E."/>
            <person name="Pomraning K.R."/>
        </authorList>
    </citation>
    <scope>NUCLEOTIDE SEQUENCE [LARGE SCALE GENOMIC DNA]</scope>
    <source>
        <strain evidence="2">CBS 7786</strain>
    </source>
</reference>
<evidence type="ECO:0000313" key="2">
    <source>
        <dbReference type="Proteomes" id="UP001433508"/>
    </source>
</evidence>
<proteinExistence type="predicted"/>
<keyword evidence="2" id="KW-1185">Reference proteome</keyword>